<accession>A0ABT7Y4J1</accession>
<gene>
    <name evidence="1" type="ORF">QWJ08_16340</name>
</gene>
<evidence type="ECO:0000313" key="1">
    <source>
        <dbReference type="EMBL" id="MDN2482912.1"/>
    </source>
</evidence>
<organism evidence="1 2">
    <name type="scientific">Vibrio agarivorans</name>
    <dbReference type="NCBI Taxonomy" id="153622"/>
    <lineage>
        <taxon>Bacteria</taxon>
        <taxon>Pseudomonadati</taxon>
        <taxon>Pseudomonadota</taxon>
        <taxon>Gammaproteobacteria</taxon>
        <taxon>Vibrionales</taxon>
        <taxon>Vibrionaceae</taxon>
        <taxon>Vibrio</taxon>
    </lineage>
</organism>
<keyword evidence="2" id="KW-1185">Reference proteome</keyword>
<protein>
    <submittedName>
        <fullName evidence="1">Uncharacterized protein</fullName>
    </submittedName>
</protein>
<reference evidence="1" key="1">
    <citation type="submission" date="2024-05" db="EMBL/GenBank/DDBJ databases">
        <title>Genome Sequences of Four Agar- Degrading Marine Bacteria.</title>
        <authorList>
            <person name="Phillips E.K."/>
            <person name="Shaffer J.C."/>
            <person name="Henson M.W."/>
            <person name="Temperton B."/>
            <person name="Thrash C.J."/>
            <person name="Martin M.O."/>
        </authorList>
    </citation>
    <scope>NUCLEOTIDE SEQUENCE</scope>
    <source>
        <strain evidence="1">EKP203</strain>
    </source>
</reference>
<dbReference type="RefSeq" id="WP_289962965.1">
    <property type="nucleotide sequence ID" value="NZ_JAUEOZ010000002.1"/>
</dbReference>
<evidence type="ECO:0000313" key="2">
    <source>
        <dbReference type="Proteomes" id="UP001169719"/>
    </source>
</evidence>
<sequence length="60" mass="6973">MPRCDCALVSFGKSLENLKEWDRYRKVDFSDAMDMERDGFVQYLIATGQLETSETSLHTH</sequence>
<dbReference type="Proteomes" id="UP001169719">
    <property type="component" value="Unassembled WGS sequence"/>
</dbReference>
<proteinExistence type="predicted"/>
<dbReference type="EMBL" id="JAUEOZ010000002">
    <property type="protein sequence ID" value="MDN2482912.1"/>
    <property type="molecule type" value="Genomic_DNA"/>
</dbReference>
<name>A0ABT7Y4J1_9VIBR</name>
<comment type="caution">
    <text evidence="1">The sequence shown here is derived from an EMBL/GenBank/DDBJ whole genome shotgun (WGS) entry which is preliminary data.</text>
</comment>